<dbReference type="EMBL" id="BMPG01000001">
    <property type="protein sequence ID" value="GGL55174.1"/>
    <property type="molecule type" value="Genomic_DNA"/>
</dbReference>
<name>A0A830FA89_9EURY</name>
<organism evidence="2 3">
    <name type="scientific">Halocalculus aciditolerans</name>
    <dbReference type="NCBI Taxonomy" id="1383812"/>
    <lineage>
        <taxon>Archaea</taxon>
        <taxon>Methanobacteriati</taxon>
        <taxon>Methanobacteriota</taxon>
        <taxon>Stenosarchaea group</taxon>
        <taxon>Halobacteria</taxon>
        <taxon>Halobacteriales</taxon>
        <taxon>Halobacteriaceae</taxon>
        <taxon>Halocalculus</taxon>
    </lineage>
</organism>
<sequence length="178" mass="20498">MSANPTTPNAPDYENDDVAQELRERRTSIEDERETELKENLSTKERLQQARRERKSFEMDVDGISLEFAPPGGMQSERLTEIGMEWMTLFDGLDEDLPESEEELDDVREQSEEVAEKVGEYGRELAEILADCSTDPDLDTAFWRETYTTAERIEMSQRLMAGGEDPMTAEEVEQFRSE</sequence>
<reference evidence="2" key="1">
    <citation type="journal article" date="2014" name="Int. J. Syst. Evol. Microbiol.">
        <title>Complete genome sequence of Corynebacterium casei LMG S-19264T (=DSM 44701T), isolated from a smear-ripened cheese.</title>
        <authorList>
            <consortium name="US DOE Joint Genome Institute (JGI-PGF)"/>
            <person name="Walter F."/>
            <person name="Albersmeier A."/>
            <person name="Kalinowski J."/>
            <person name="Ruckert C."/>
        </authorList>
    </citation>
    <scope>NUCLEOTIDE SEQUENCE</scope>
    <source>
        <strain evidence="2">JCM 19596</strain>
    </source>
</reference>
<feature type="region of interest" description="Disordered" evidence="1">
    <location>
        <begin position="1"/>
        <end position="58"/>
    </location>
</feature>
<gene>
    <name evidence="2" type="ORF">GCM10009039_11610</name>
</gene>
<evidence type="ECO:0000313" key="3">
    <source>
        <dbReference type="Proteomes" id="UP000607197"/>
    </source>
</evidence>
<keyword evidence="3" id="KW-1185">Reference proteome</keyword>
<proteinExistence type="predicted"/>
<evidence type="ECO:0000256" key="1">
    <source>
        <dbReference type="SAM" id="MobiDB-lite"/>
    </source>
</evidence>
<reference evidence="2" key="2">
    <citation type="submission" date="2020-09" db="EMBL/GenBank/DDBJ databases">
        <authorList>
            <person name="Sun Q."/>
            <person name="Ohkuma M."/>
        </authorList>
    </citation>
    <scope>NUCLEOTIDE SEQUENCE</scope>
    <source>
        <strain evidence="2">JCM 19596</strain>
    </source>
</reference>
<evidence type="ECO:0000313" key="2">
    <source>
        <dbReference type="EMBL" id="GGL55174.1"/>
    </source>
</evidence>
<dbReference type="RefSeq" id="WP_188976769.1">
    <property type="nucleotide sequence ID" value="NZ_BMPG01000001.1"/>
</dbReference>
<accession>A0A830FA89</accession>
<protein>
    <submittedName>
        <fullName evidence="2">Uncharacterized protein</fullName>
    </submittedName>
</protein>
<feature type="region of interest" description="Disordered" evidence="1">
    <location>
        <begin position="158"/>
        <end position="178"/>
    </location>
</feature>
<dbReference type="AlphaFoldDB" id="A0A830FA89"/>
<feature type="compositionally biased region" description="Basic and acidic residues" evidence="1">
    <location>
        <begin position="20"/>
        <end position="58"/>
    </location>
</feature>
<comment type="caution">
    <text evidence="2">The sequence shown here is derived from an EMBL/GenBank/DDBJ whole genome shotgun (WGS) entry which is preliminary data.</text>
</comment>
<dbReference type="Proteomes" id="UP000607197">
    <property type="component" value="Unassembled WGS sequence"/>
</dbReference>